<evidence type="ECO:0000313" key="1">
    <source>
        <dbReference type="EMBL" id="ETO24116.1"/>
    </source>
</evidence>
<keyword evidence="2" id="KW-1185">Reference proteome</keyword>
<reference evidence="1 2" key="1">
    <citation type="journal article" date="2013" name="Curr. Biol.">
        <title>The Genome of the Foraminiferan Reticulomyxa filosa.</title>
        <authorList>
            <person name="Glockner G."/>
            <person name="Hulsmann N."/>
            <person name="Schleicher M."/>
            <person name="Noegel A.A."/>
            <person name="Eichinger L."/>
            <person name="Gallinger C."/>
            <person name="Pawlowski J."/>
            <person name="Sierra R."/>
            <person name="Euteneuer U."/>
            <person name="Pillet L."/>
            <person name="Moustafa A."/>
            <person name="Platzer M."/>
            <person name="Groth M."/>
            <person name="Szafranski K."/>
            <person name="Schliwa M."/>
        </authorList>
    </citation>
    <scope>NUCLEOTIDE SEQUENCE [LARGE SCALE GENOMIC DNA]</scope>
</reference>
<organism evidence="1 2">
    <name type="scientific">Reticulomyxa filosa</name>
    <dbReference type="NCBI Taxonomy" id="46433"/>
    <lineage>
        <taxon>Eukaryota</taxon>
        <taxon>Sar</taxon>
        <taxon>Rhizaria</taxon>
        <taxon>Retaria</taxon>
        <taxon>Foraminifera</taxon>
        <taxon>Monothalamids</taxon>
        <taxon>Reticulomyxidae</taxon>
        <taxon>Reticulomyxa</taxon>
    </lineage>
</organism>
<dbReference type="AlphaFoldDB" id="X6NDN7"/>
<accession>X6NDN7</accession>
<evidence type="ECO:0000313" key="2">
    <source>
        <dbReference type="Proteomes" id="UP000023152"/>
    </source>
</evidence>
<sequence>MYRTELDGEPSYAKTIAHDRTLISEVKHGISMKYGETWIRAQFQDHTEHIAKMALGEEVFRDDNLEFRFVRVSCFMLCLIQICQYVNNNNRKEDWQANEWRVNQWKKTTSFADALQVLTINRKNNKKSIAIHSFVVTKNTCVNLNIRNKKNVP</sequence>
<protein>
    <submittedName>
        <fullName evidence="1">Uncharacterized protein</fullName>
    </submittedName>
</protein>
<comment type="caution">
    <text evidence="1">The sequence shown here is derived from an EMBL/GenBank/DDBJ whole genome shotgun (WGS) entry which is preliminary data.</text>
</comment>
<dbReference type="EMBL" id="ASPP01009435">
    <property type="protein sequence ID" value="ETO24116.1"/>
    <property type="molecule type" value="Genomic_DNA"/>
</dbReference>
<dbReference type="Proteomes" id="UP000023152">
    <property type="component" value="Unassembled WGS sequence"/>
</dbReference>
<gene>
    <name evidence="1" type="ORF">RFI_13044</name>
</gene>
<name>X6NDN7_RETFI</name>
<proteinExistence type="predicted"/>